<name>A0A1R1B8V2_PAELA</name>
<dbReference type="RefSeq" id="WP_076320901.1">
    <property type="nucleotide sequence ID" value="NZ_JBCNGN010000009.1"/>
</dbReference>
<sequence>MNDKMEAWKERIREVESKGDLSPEALTLIHAMYEELEALTKQNFNLRKTALKATSRETRMSSKLKDALME</sequence>
<reference evidence="1 2" key="1">
    <citation type="submission" date="2016-11" db="EMBL/GenBank/DDBJ databases">
        <title>Paenibacillus species isolates.</title>
        <authorList>
            <person name="Beno S.M."/>
        </authorList>
    </citation>
    <scope>NUCLEOTIDE SEQUENCE [LARGE SCALE GENOMIC DNA]</scope>
    <source>
        <strain evidence="1 2">FSL F4-0100</strain>
    </source>
</reference>
<dbReference type="AlphaFoldDB" id="A0A1R1B8V2"/>
<dbReference type="Proteomes" id="UP000187074">
    <property type="component" value="Unassembled WGS sequence"/>
</dbReference>
<proteinExistence type="predicted"/>
<dbReference type="OrthoDB" id="2653046at2"/>
<dbReference type="EMBL" id="MRTF01000001">
    <property type="protein sequence ID" value="OME96541.1"/>
    <property type="molecule type" value="Genomic_DNA"/>
</dbReference>
<evidence type="ECO:0008006" key="3">
    <source>
        <dbReference type="Google" id="ProtNLM"/>
    </source>
</evidence>
<gene>
    <name evidence="1" type="ORF">BK123_02840</name>
</gene>
<evidence type="ECO:0000313" key="1">
    <source>
        <dbReference type="EMBL" id="OME96541.1"/>
    </source>
</evidence>
<accession>A0A1R1B8V2</accession>
<organism evidence="1 2">
    <name type="scientific">Paenibacillus lautus</name>
    <name type="common">Bacillus lautus</name>
    <dbReference type="NCBI Taxonomy" id="1401"/>
    <lineage>
        <taxon>Bacteria</taxon>
        <taxon>Bacillati</taxon>
        <taxon>Bacillota</taxon>
        <taxon>Bacilli</taxon>
        <taxon>Bacillales</taxon>
        <taxon>Paenibacillaceae</taxon>
        <taxon>Paenibacillus</taxon>
    </lineage>
</organism>
<comment type="caution">
    <text evidence="1">The sequence shown here is derived from an EMBL/GenBank/DDBJ whole genome shotgun (WGS) entry which is preliminary data.</text>
</comment>
<evidence type="ECO:0000313" key="2">
    <source>
        <dbReference type="Proteomes" id="UP000187074"/>
    </source>
</evidence>
<protein>
    <recommendedName>
        <fullName evidence="3">Ni2+-binding GTPase</fullName>
    </recommendedName>
</protein>